<keyword evidence="3" id="KW-1185">Reference proteome</keyword>
<feature type="compositionally biased region" description="Basic residues" evidence="1">
    <location>
        <begin position="11"/>
        <end position="22"/>
    </location>
</feature>
<evidence type="ECO:0000256" key="1">
    <source>
        <dbReference type="SAM" id="MobiDB-lite"/>
    </source>
</evidence>
<sequence length="90" mass="10143">MPMHHPERDHRTHRARRARRARRASIALPRLAGASPDVILFEVISAFDICGLSTKFSAEQSDPGTRIAAANRPSRFGYSEERPIIGRYSQ</sequence>
<dbReference type="Proteomes" id="UP000289260">
    <property type="component" value="Chromosome"/>
</dbReference>
<protein>
    <submittedName>
        <fullName evidence="2">Uncharacterized protein</fullName>
    </submittedName>
</protein>
<evidence type="ECO:0000313" key="2">
    <source>
        <dbReference type="EMBL" id="QBE49261.1"/>
    </source>
</evidence>
<dbReference type="EMBL" id="CP035806">
    <property type="protein sequence ID" value="QBE49261.1"/>
    <property type="molecule type" value="Genomic_DNA"/>
</dbReference>
<accession>A0A4P6KGQ4</accession>
<dbReference type="AlphaFoldDB" id="A0A4P6KGQ4"/>
<dbReference type="RefSeq" id="WP_130110390.1">
    <property type="nucleotide sequence ID" value="NZ_CP035806.1"/>
</dbReference>
<gene>
    <name evidence="2" type="ORF">EVS81_10795</name>
</gene>
<proteinExistence type="predicted"/>
<organism evidence="2 3">
    <name type="scientific">Leucobacter triazinivorans</name>
    <dbReference type="NCBI Taxonomy" id="1784719"/>
    <lineage>
        <taxon>Bacteria</taxon>
        <taxon>Bacillati</taxon>
        <taxon>Actinomycetota</taxon>
        <taxon>Actinomycetes</taxon>
        <taxon>Micrococcales</taxon>
        <taxon>Microbacteriaceae</taxon>
        <taxon>Leucobacter</taxon>
    </lineage>
</organism>
<evidence type="ECO:0000313" key="3">
    <source>
        <dbReference type="Proteomes" id="UP000289260"/>
    </source>
</evidence>
<name>A0A4P6KGQ4_9MICO</name>
<dbReference type="OrthoDB" id="9810952at2"/>
<feature type="compositionally biased region" description="Basic and acidic residues" evidence="1">
    <location>
        <begin position="1"/>
        <end position="10"/>
    </location>
</feature>
<reference evidence="2 3" key="1">
    <citation type="submission" date="2019-02" db="EMBL/GenBank/DDBJ databases">
        <authorList>
            <person name="Sun L."/>
            <person name="Pan D."/>
            <person name="Wu X."/>
        </authorList>
    </citation>
    <scope>NUCLEOTIDE SEQUENCE [LARGE SCALE GENOMIC DNA]</scope>
    <source>
        <strain evidence="2 3">JW-1</strain>
    </source>
</reference>
<feature type="region of interest" description="Disordered" evidence="1">
    <location>
        <begin position="1"/>
        <end position="22"/>
    </location>
</feature>
<dbReference type="KEGG" id="ltr:EVS81_10795"/>